<dbReference type="PANTHER" id="PTHR43586:SF15">
    <property type="entry name" value="BLR3095 PROTEIN"/>
    <property type="match status" value="1"/>
</dbReference>
<dbReference type="InterPro" id="IPR015421">
    <property type="entry name" value="PyrdxlP-dep_Trfase_major"/>
</dbReference>
<comment type="caution">
    <text evidence="2">The sequence shown here is derived from an EMBL/GenBank/DDBJ whole genome shotgun (WGS) entry which is preliminary data.</text>
</comment>
<dbReference type="EMBL" id="LAZR01000063">
    <property type="protein sequence ID" value="KKN96549.1"/>
    <property type="molecule type" value="Genomic_DNA"/>
</dbReference>
<dbReference type="AlphaFoldDB" id="A0A0F9UXT7"/>
<name>A0A0F9UXT7_9ZZZZ</name>
<sequence>MEKFRKEFPVLRKGIYANTAVYGLLYESLLDWRQEHDLDFLIYGSDMREKSLKVVSDTRSTVAKFFNCKRNNVALVNNFSTGLNVLLEGLDQKKKILLLENDYPSLNWGFENRNFEIEYLQMTATIEEQIKDAVENKHIDVLALSLVQWLNGFAIDLDFLKELKKQYPSLIIIADGTQFCGSTTFDFENSGIDVLGSSAYKWLLAGYGNGFMLFSDQIKDKFSVNNIGFNAADGDLEKMDTVRFAKRFEPGHLSSLNFGSLKFSIDYFERIGMDKISEHNRKLSEYAKCEFQKLGLLSDEVVERKRHSTIFNIKANEATFQKLKDNDVFCAQRGDGIRLSFHFYNTEADIDTIVKILKTDK</sequence>
<dbReference type="PANTHER" id="PTHR43586">
    <property type="entry name" value="CYSTEINE DESULFURASE"/>
    <property type="match status" value="1"/>
</dbReference>
<gene>
    <name evidence="2" type="ORF">LCGC14_0165950</name>
</gene>
<dbReference type="InterPro" id="IPR015424">
    <property type="entry name" value="PyrdxlP-dep_Trfase"/>
</dbReference>
<protein>
    <recommendedName>
        <fullName evidence="1">Aminotransferase class V domain-containing protein</fullName>
    </recommendedName>
</protein>
<dbReference type="Pfam" id="PF00266">
    <property type="entry name" value="Aminotran_5"/>
    <property type="match status" value="1"/>
</dbReference>
<dbReference type="SUPFAM" id="SSF53383">
    <property type="entry name" value="PLP-dependent transferases"/>
    <property type="match status" value="1"/>
</dbReference>
<evidence type="ECO:0000313" key="2">
    <source>
        <dbReference type="EMBL" id="KKN96549.1"/>
    </source>
</evidence>
<dbReference type="InterPro" id="IPR000192">
    <property type="entry name" value="Aminotrans_V_dom"/>
</dbReference>
<reference evidence="2" key="1">
    <citation type="journal article" date="2015" name="Nature">
        <title>Complex archaea that bridge the gap between prokaryotes and eukaryotes.</title>
        <authorList>
            <person name="Spang A."/>
            <person name="Saw J.H."/>
            <person name="Jorgensen S.L."/>
            <person name="Zaremba-Niedzwiedzka K."/>
            <person name="Martijn J."/>
            <person name="Lind A.E."/>
            <person name="van Eijk R."/>
            <person name="Schleper C."/>
            <person name="Guy L."/>
            <person name="Ettema T.J."/>
        </authorList>
    </citation>
    <scope>NUCLEOTIDE SEQUENCE</scope>
</reference>
<evidence type="ECO:0000259" key="1">
    <source>
        <dbReference type="Pfam" id="PF00266"/>
    </source>
</evidence>
<organism evidence="2">
    <name type="scientific">marine sediment metagenome</name>
    <dbReference type="NCBI Taxonomy" id="412755"/>
    <lineage>
        <taxon>unclassified sequences</taxon>
        <taxon>metagenomes</taxon>
        <taxon>ecological metagenomes</taxon>
    </lineage>
</organism>
<dbReference type="Gene3D" id="3.90.1150.10">
    <property type="entry name" value="Aspartate Aminotransferase, domain 1"/>
    <property type="match status" value="1"/>
</dbReference>
<feature type="domain" description="Aminotransferase class V" evidence="1">
    <location>
        <begin position="46"/>
        <end position="352"/>
    </location>
</feature>
<proteinExistence type="predicted"/>
<accession>A0A0F9UXT7</accession>
<dbReference type="InterPro" id="IPR015422">
    <property type="entry name" value="PyrdxlP-dep_Trfase_small"/>
</dbReference>
<dbReference type="Gene3D" id="3.40.640.10">
    <property type="entry name" value="Type I PLP-dependent aspartate aminotransferase-like (Major domain)"/>
    <property type="match status" value="1"/>
</dbReference>